<organism evidence="1 2">
    <name type="scientific">Sinanodonta woodiana</name>
    <name type="common">Chinese pond mussel</name>
    <name type="synonym">Anodonta woodiana</name>
    <dbReference type="NCBI Taxonomy" id="1069815"/>
    <lineage>
        <taxon>Eukaryota</taxon>
        <taxon>Metazoa</taxon>
        <taxon>Spiralia</taxon>
        <taxon>Lophotrochozoa</taxon>
        <taxon>Mollusca</taxon>
        <taxon>Bivalvia</taxon>
        <taxon>Autobranchia</taxon>
        <taxon>Heteroconchia</taxon>
        <taxon>Palaeoheterodonta</taxon>
        <taxon>Unionida</taxon>
        <taxon>Unionoidea</taxon>
        <taxon>Unionidae</taxon>
        <taxon>Unioninae</taxon>
        <taxon>Sinanodonta</taxon>
    </lineage>
</organism>
<dbReference type="InterPro" id="IPR037647">
    <property type="entry name" value="HIRIP3"/>
</dbReference>
<reference evidence="1 2" key="1">
    <citation type="submission" date="2024-11" db="EMBL/GenBank/DDBJ databases">
        <title>Chromosome-level genome assembly of the freshwater bivalve Anodonta woodiana.</title>
        <authorList>
            <person name="Chen X."/>
        </authorList>
    </citation>
    <scope>NUCLEOTIDE SEQUENCE [LARGE SCALE GENOMIC DNA]</scope>
    <source>
        <strain evidence="1">MN2024</strain>
        <tissue evidence="1">Gills</tissue>
    </source>
</reference>
<gene>
    <name evidence="1" type="ORF">ACJMK2_011057</name>
</gene>
<dbReference type="PANTHER" id="PTHR15410">
    <property type="entry name" value="HIRA-INTERACTING PROTEIN 3"/>
    <property type="match status" value="1"/>
</dbReference>
<proteinExistence type="predicted"/>
<comment type="caution">
    <text evidence="1">The sequence shown here is derived from an EMBL/GenBank/DDBJ whole genome shotgun (WGS) entry which is preliminary data.</text>
</comment>
<sequence length="88" mass="9985">MDSQEKKSQNKMVEYLKKICKASGIFLRGKKSLKDCTTDKEMIERMKEILKEAGMEGKPTLEKAEELRLMTEAAELDTGNILSDKSGR</sequence>
<accession>A0ABD3V639</accession>
<dbReference type="PANTHER" id="PTHR15410:SF2">
    <property type="entry name" value="HIRA-INTERACTING PROTEIN 3"/>
    <property type="match status" value="1"/>
</dbReference>
<name>A0ABD3V639_SINWO</name>
<keyword evidence="2" id="KW-1185">Reference proteome</keyword>
<dbReference type="EMBL" id="JBJQND010000013">
    <property type="protein sequence ID" value="KAL3856283.1"/>
    <property type="molecule type" value="Genomic_DNA"/>
</dbReference>
<evidence type="ECO:0000313" key="1">
    <source>
        <dbReference type="EMBL" id="KAL3856283.1"/>
    </source>
</evidence>
<evidence type="ECO:0000313" key="2">
    <source>
        <dbReference type="Proteomes" id="UP001634394"/>
    </source>
</evidence>
<protein>
    <submittedName>
        <fullName evidence="1">Uncharacterized protein</fullName>
    </submittedName>
</protein>
<dbReference type="Proteomes" id="UP001634394">
    <property type="component" value="Unassembled WGS sequence"/>
</dbReference>
<dbReference type="AlphaFoldDB" id="A0ABD3V639"/>